<reference evidence="1 2" key="1">
    <citation type="submission" date="2024-04" db="EMBL/GenBank/DDBJ databases">
        <title>genome sequences of Mucor flavus KT1a and Helicostylum pulchrum KT1b strains isolation_sourced from the surface of a dry-aged beef.</title>
        <authorList>
            <person name="Toyotome T."/>
            <person name="Hosono M."/>
            <person name="Torimaru M."/>
            <person name="Fukuda K."/>
            <person name="Mikami N."/>
        </authorList>
    </citation>
    <scope>NUCLEOTIDE SEQUENCE [LARGE SCALE GENOMIC DNA]</scope>
    <source>
        <strain evidence="1 2">KT1b</strain>
    </source>
</reference>
<dbReference type="EMBL" id="BAABUJ010000009">
    <property type="protein sequence ID" value="GAA5797965.1"/>
    <property type="molecule type" value="Genomic_DNA"/>
</dbReference>
<protein>
    <submittedName>
        <fullName evidence="1">Uncharacterized protein</fullName>
    </submittedName>
</protein>
<accession>A0ABP9XUG3</accession>
<sequence>MTTFNINNDFIIPPYEDCDGAIVHMSFENEVEFDYRFDNGPKKHCNWLKKETVKTTEGVIGTTAVALRVSWVCTHNERTDPEVLRWIAKHVEEHHMDWKYIKNVLRLNESKVDDVNVQNVIANRLNRISRKHANVYRSVDLWMDYLREKQYSAEYVQHSGKETPSLMTNKSFFVTNKEFTNVIADWLE</sequence>
<evidence type="ECO:0000313" key="2">
    <source>
        <dbReference type="Proteomes" id="UP001476247"/>
    </source>
</evidence>
<organism evidence="1 2">
    <name type="scientific">Helicostylum pulchrum</name>
    <dbReference type="NCBI Taxonomy" id="562976"/>
    <lineage>
        <taxon>Eukaryota</taxon>
        <taxon>Fungi</taxon>
        <taxon>Fungi incertae sedis</taxon>
        <taxon>Mucoromycota</taxon>
        <taxon>Mucoromycotina</taxon>
        <taxon>Mucoromycetes</taxon>
        <taxon>Mucorales</taxon>
        <taxon>Mucorineae</taxon>
        <taxon>Mucoraceae</taxon>
        <taxon>Helicostylum</taxon>
    </lineage>
</organism>
<comment type="caution">
    <text evidence="1">The sequence shown here is derived from an EMBL/GenBank/DDBJ whole genome shotgun (WGS) entry which is preliminary data.</text>
</comment>
<dbReference type="Proteomes" id="UP001476247">
    <property type="component" value="Unassembled WGS sequence"/>
</dbReference>
<keyword evidence="2" id="KW-1185">Reference proteome</keyword>
<proteinExistence type="predicted"/>
<gene>
    <name evidence="1" type="ORF">HPULCUR_003363</name>
</gene>
<name>A0ABP9XUG3_9FUNG</name>
<evidence type="ECO:0000313" key="1">
    <source>
        <dbReference type="EMBL" id="GAA5797965.1"/>
    </source>
</evidence>